<dbReference type="Proteomes" id="UP000026984">
    <property type="component" value="Segment"/>
</dbReference>
<evidence type="ECO:0000313" key="1">
    <source>
        <dbReference type="EMBL" id="AIA64585.1"/>
    </source>
</evidence>
<dbReference type="EMBL" id="KC954774">
    <property type="protein sequence ID" value="AIA64585.1"/>
    <property type="molecule type" value="Genomic_DNA"/>
</dbReference>
<dbReference type="KEGG" id="vg:19686806"/>
<dbReference type="RefSeq" id="YP_009042292.1">
    <property type="nucleotide sequence ID" value="NC_024354.1"/>
</dbReference>
<organism evidence="1 2">
    <name type="scientific">Cronobacter phage CR8</name>
    <dbReference type="NCBI Taxonomy" id="1327934"/>
    <lineage>
        <taxon>Viruses</taxon>
        <taxon>Duplodnaviria</taxon>
        <taxon>Heunggongvirae</taxon>
        <taxon>Uroviricota</taxon>
        <taxon>Caudoviricetes</taxon>
        <taxon>Vequintavirinae</taxon>
        <taxon>Certrevirus</taxon>
        <taxon>Certrevirus CR8</taxon>
    </lineage>
</organism>
<keyword evidence="2" id="KW-1185">Reference proteome</keyword>
<dbReference type="GeneID" id="19686806"/>
<proteinExistence type="predicted"/>
<sequence length="132" mass="14735">MSTNIFEIAARSKIRFASPRFASLATEDLFDLSLTQLDEVAKGINRQINAEKEESFLSQNKNAVRKDLELKLEIVKHVISVKETEAAERVAAQAKAAQRQKLINALAEAEQREVQSKTPEELRAELAALDAE</sequence>
<name>A0A060ACF1_9CAUD</name>
<gene>
    <name evidence="1" type="ORF">CR8_055</name>
</gene>
<reference evidence="1 2" key="1">
    <citation type="submission" date="2013-04" db="EMBL/GenBank/DDBJ databases">
        <title>Complete Genome Sequence of Cronobacter sakazakii Bacteriophage CR8.</title>
        <authorList>
            <person name="Kim Y."/>
            <person name="Shin H."/>
            <person name="Ryu S."/>
        </authorList>
    </citation>
    <scope>NUCLEOTIDE SEQUENCE [LARGE SCALE GENOMIC DNA]</scope>
</reference>
<accession>A0A060ACF1</accession>
<protein>
    <submittedName>
        <fullName evidence="1">Uncharacterized protein</fullName>
    </submittedName>
</protein>
<evidence type="ECO:0000313" key="2">
    <source>
        <dbReference type="Proteomes" id="UP000026984"/>
    </source>
</evidence>